<comment type="caution">
    <text evidence="1">The sequence shown here is derived from an EMBL/GenBank/DDBJ whole genome shotgun (WGS) entry which is preliminary data.</text>
</comment>
<keyword evidence="2" id="KW-1185">Reference proteome</keyword>
<keyword evidence="1" id="KW-0966">Cell projection</keyword>
<reference evidence="1 2" key="1">
    <citation type="submission" date="2023-07" db="EMBL/GenBank/DDBJ databases">
        <title>Genomic Encyclopedia of Type Strains, Phase IV (KMG-IV): sequencing the most valuable type-strain genomes for metagenomic binning, comparative biology and taxonomic classification.</title>
        <authorList>
            <person name="Goeker M."/>
        </authorList>
    </citation>
    <scope>NUCLEOTIDE SEQUENCE [LARGE SCALE GENOMIC DNA]</scope>
    <source>
        <strain evidence="1 2">NIO-1023</strain>
    </source>
</reference>
<proteinExistence type="predicted"/>
<evidence type="ECO:0000313" key="2">
    <source>
        <dbReference type="Proteomes" id="UP001232163"/>
    </source>
</evidence>
<organism evidence="1 2">
    <name type="scientific">Deinococcus enclensis</name>
    <dbReference type="NCBI Taxonomy" id="1049582"/>
    <lineage>
        <taxon>Bacteria</taxon>
        <taxon>Thermotogati</taxon>
        <taxon>Deinococcota</taxon>
        <taxon>Deinococci</taxon>
        <taxon>Deinococcales</taxon>
        <taxon>Deinococcaceae</taxon>
        <taxon>Deinococcus</taxon>
    </lineage>
</organism>
<dbReference type="EMBL" id="JAURUR010000007">
    <property type="protein sequence ID" value="MDP9764906.1"/>
    <property type="molecule type" value="Genomic_DNA"/>
</dbReference>
<dbReference type="RefSeq" id="WP_307466413.1">
    <property type="nucleotide sequence ID" value="NZ_JAURUR010000007.1"/>
</dbReference>
<gene>
    <name evidence="1" type="ORF">QO006_002353</name>
</gene>
<accession>A0ABT9MEK2</accession>
<protein>
    <submittedName>
        <fullName evidence="1">Flagellar hook assembly protein FlgD</fullName>
    </submittedName>
</protein>
<name>A0ABT9MEK2_9DEIO</name>
<keyword evidence="1" id="KW-0969">Cilium</keyword>
<dbReference type="Proteomes" id="UP001232163">
    <property type="component" value="Unassembled WGS sequence"/>
</dbReference>
<sequence length="80" mass="8794">MVHQPRPTNITRTWTAEVVDRLDGAVVQVRTHTVTLAADHIGHQTAVVDSEPSTVQRAVQILEDARLVVMTSEVRQGRAA</sequence>
<keyword evidence="1" id="KW-0282">Flagellum</keyword>
<evidence type="ECO:0000313" key="1">
    <source>
        <dbReference type="EMBL" id="MDP9764906.1"/>
    </source>
</evidence>